<accession>A0A2N2EAW1</accession>
<proteinExistence type="predicted"/>
<comment type="caution">
    <text evidence="1">The sequence shown here is derived from an EMBL/GenBank/DDBJ whole genome shotgun (WGS) entry which is preliminary data.</text>
</comment>
<reference evidence="1 2" key="1">
    <citation type="journal article" date="2017" name="ISME J.">
        <title>Potential for microbial H2 and metal transformations associated with novel bacteria and archaea in deep terrestrial subsurface sediments.</title>
        <authorList>
            <person name="Hernsdorf A.W."/>
            <person name="Amano Y."/>
            <person name="Miyakawa K."/>
            <person name="Ise K."/>
            <person name="Suzuki Y."/>
            <person name="Anantharaman K."/>
            <person name="Probst A."/>
            <person name="Burstein D."/>
            <person name="Thomas B.C."/>
            <person name="Banfield J.F."/>
        </authorList>
    </citation>
    <scope>NUCLEOTIDE SEQUENCE [LARGE SCALE GENOMIC DNA]</scope>
    <source>
        <strain evidence="1">HGW-Falkowbacteria-1</strain>
    </source>
</reference>
<dbReference type="AlphaFoldDB" id="A0A2N2EAW1"/>
<evidence type="ECO:0000313" key="2">
    <source>
        <dbReference type="Proteomes" id="UP000233517"/>
    </source>
</evidence>
<sequence length="89" mass="9906">MNLKQSKTNKVESRNSTFFILKIVFAESKGFGHGSQASLSRFARRSLSSPTRPRRCSLCSHIASGFQIPLFIFSKQKTRSSSGFLFGGE</sequence>
<dbReference type="EMBL" id="PHAI01000001">
    <property type="protein sequence ID" value="PKM91802.1"/>
    <property type="molecule type" value="Genomic_DNA"/>
</dbReference>
<gene>
    <name evidence="1" type="ORF">CVU82_01175</name>
</gene>
<organism evidence="1 2">
    <name type="scientific">Candidatus Falkowbacteria bacterium HGW-Falkowbacteria-1</name>
    <dbReference type="NCBI Taxonomy" id="2013768"/>
    <lineage>
        <taxon>Bacteria</taxon>
        <taxon>Candidatus Falkowiibacteriota</taxon>
    </lineage>
</organism>
<protein>
    <submittedName>
        <fullName evidence="1">Uncharacterized protein</fullName>
    </submittedName>
</protein>
<dbReference type="Proteomes" id="UP000233517">
    <property type="component" value="Unassembled WGS sequence"/>
</dbReference>
<name>A0A2N2EAW1_9BACT</name>
<evidence type="ECO:0000313" key="1">
    <source>
        <dbReference type="EMBL" id="PKM91802.1"/>
    </source>
</evidence>